<dbReference type="STRING" id="35622.SAMN04489764_2133"/>
<accession>A0A1H1DT32</accession>
<keyword evidence="4" id="KW-1185">Reference proteome</keyword>
<dbReference type="Proteomes" id="UP000217103">
    <property type="component" value="Unassembled WGS sequence"/>
</dbReference>
<reference evidence="3 4" key="1">
    <citation type="submission" date="2016-10" db="EMBL/GenBank/DDBJ databases">
        <authorList>
            <person name="de Groot N.N."/>
        </authorList>
    </citation>
    <scope>NUCLEOTIDE SEQUENCE [LARGE SCALE GENOMIC DNA]</scope>
    <source>
        <strain evidence="3 4">DSM 43794</strain>
    </source>
</reference>
<dbReference type="Gene3D" id="3.90.1300.10">
    <property type="entry name" value="Amidase signature (AS) domain"/>
    <property type="match status" value="1"/>
</dbReference>
<proteinExistence type="inferred from homology"/>
<dbReference type="EMBL" id="FNKK01000002">
    <property type="protein sequence ID" value="SDQ79066.1"/>
    <property type="molecule type" value="Genomic_DNA"/>
</dbReference>
<sequence length="483" mass="50912">MSWVGHSAIDIARAVRRGEVTAPEVVGAHLEEITGRNRETGAFRVIREQALDEARALQERDDLSRLPLAGVPVAIKDNVAVAGEVVRNGSAATSGEPASADHPVVARLRAAGAIVVGLTATPELSLVALGDSVYGTARNPWDLTRTPGGSSSGSAAAVAAGLVPLALGTDGLGSLRIPAACCGVLTLKPGPGLVPPPEDDWFGMAEIGPMATTAADLALALAVISDDMALATAWETGERRRMAWEPDSPSDAGAVSPQALRGWREGPFDLRIAVASRPLPPGFRIDPEFRAAATAAGEALRTAGHTVVERERHLPPWLGPAAVATWFRCAAQQTRGLDRRRLERRTRALARAGRVLGAIRLDGARGMDRWRAYEADRWFGDADVLVTPALAAPPPAAARWGERGLLRNVLVHLRYAPVTAPWNLAAWPAMAVPFGRHSCGLPIGVQLIAPPGGEPHLLGLAAQLEKALPHPRHAPTARRTQTA</sequence>
<dbReference type="OrthoDB" id="5175573at2"/>
<dbReference type="PANTHER" id="PTHR11895">
    <property type="entry name" value="TRANSAMIDASE"/>
    <property type="match status" value="1"/>
</dbReference>
<dbReference type="SUPFAM" id="SSF75304">
    <property type="entry name" value="Amidase signature (AS) enzymes"/>
    <property type="match status" value="1"/>
</dbReference>
<gene>
    <name evidence="3" type="ORF">SAMN04489764_2133</name>
</gene>
<evidence type="ECO:0000313" key="3">
    <source>
        <dbReference type="EMBL" id="SDQ79066.1"/>
    </source>
</evidence>
<comment type="similarity">
    <text evidence="1">Belongs to the amidase family.</text>
</comment>
<evidence type="ECO:0000256" key="1">
    <source>
        <dbReference type="ARBA" id="ARBA00009199"/>
    </source>
</evidence>
<evidence type="ECO:0000313" key="4">
    <source>
        <dbReference type="Proteomes" id="UP000217103"/>
    </source>
</evidence>
<dbReference type="GO" id="GO:0003824">
    <property type="term" value="F:catalytic activity"/>
    <property type="evidence" value="ECO:0007669"/>
    <property type="project" value="InterPro"/>
</dbReference>
<protein>
    <submittedName>
        <fullName evidence="3">Amidase</fullName>
    </submittedName>
</protein>
<dbReference type="InterPro" id="IPR000120">
    <property type="entry name" value="Amidase"/>
</dbReference>
<dbReference type="AlphaFoldDB" id="A0A1H1DT32"/>
<dbReference type="Pfam" id="PF01425">
    <property type="entry name" value="Amidase"/>
    <property type="match status" value="1"/>
</dbReference>
<dbReference type="RefSeq" id="WP_093258886.1">
    <property type="nucleotide sequence ID" value="NZ_FNKK01000002.1"/>
</dbReference>
<dbReference type="InterPro" id="IPR036928">
    <property type="entry name" value="AS_sf"/>
</dbReference>
<organism evidence="3 4">
    <name type="scientific">Thermostaphylospora chromogena</name>
    <dbReference type="NCBI Taxonomy" id="35622"/>
    <lineage>
        <taxon>Bacteria</taxon>
        <taxon>Bacillati</taxon>
        <taxon>Actinomycetota</taxon>
        <taxon>Actinomycetes</taxon>
        <taxon>Streptosporangiales</taxon>
        <taxon>Thermomonosporaceae</taxon>
        <taxon>Thermostaphylospora</taxon>
    </lineage>
</organism>
<name>A0A1H1DT32_9ACTN</name>
<evidence type="ECO:0000259" key="2">
    <source>
        <dbReference type="Pfam" id="PF01425"/>
    </source>
</evidence>
<dbReference type="PANTHER" id="PTHR11895:SF7">
    <property type="entry name" value="GLUTAMYL-TRNA(GLN) AMIDOTRANSFERASE SUBUNIT A, MITOCHONDRIAL"/>
    <property type="match status" value="1"/>
</dbReference>
<dbReference type="InterPro" id="IPR023631">
    <property type="entry name" value="Amidase_dom"/>
</dbReference>
<feature type="domain" description="Amidase" evidence="2">
    <location>
        <begin position="24"/>
        <end position="458"/>
    </location>
</feature>